<sequence>MRVVLLDVNGTLSDTAALAAAFEDAGAPGHLAAPWFAGVLRDGLALTLHGAPARFADVALAGARAAFAGAGLDGDRAEAAAVAVVDALGSLPLHPDVVPGLSGLRQRGLRLVPLSQGAAGTTERLLAAGGAGDLVETALSVADAPGGLWKPAASTYAWALDQVGAAPAEALLVAAHPWDLDGAARAGLSTAWVDRAAGSPYPDVMAEPDLVVPGLDALADLLR</sequence>
<gene>
    <name evidence="3" type="ORF">FMM08_11115</name>
</gene>
<proteinExistence type="inferred from homology"/>
<dbReference type="SUPFAM" id="SSF56784">
    <property type="entry name" value="HAD-like"/>
    <property type="match status" value="1"/>
</dbReference>
<evidence type="ECO:0000256" key="1">
    <source>
        <dbReference type="ARBA" id="ARBA00008106"/>
    </source>
</evidence>
<dbReference type="NCBIfam" id="TIGR01428">
    <property type="entry name" value="HAD_type_II"/>
    <property type="match status" value="1"/>
</dbReference>
<dbReference type="GO" id="GO:0019120">
    <property type="term" value="F:hydrolase activity, acting on acid halide bonds, in C-halide compounds"/>
    <property type="evidence" value="ECO:0007669"/>
    <property type="project" value="InterPro"/>
</dbReference>
<dbReference type="InterPro" id="IPR051540">
    <property type="entry name" value="S-2-haloacid_dehalogenase"/>
</dbReference>
<dbReference type="PANTHER" id="PTHR43316:SF3">
    <property type="entry name" value="HALOACID DEHALOGENASE, TYPE II (AFU_ORTHOLOGUE AFUA_2G07750)-RELATED"/>
    <property type="match status" value="1"/>
</dbReference>
<organism evidence="3 4">
    <name type="scientific">Quadrisphaera setariae</name>
    <dbReference type="NCBI Taxonomy" id="2593304"/>
    <lineage>
        <taxon>Bacteria</taxon>
        <taxon>Bacillati</taxon>
        <taxon>Actinomycetota</taxon>
        <taxon>Actinomycetes</taxon>
        <taxon>Kineosporiales</taxon>
        <taxon>Kineosporiaceae</taxon>
        <taxon>Quadrisphaera</taxon>
    </lineage>
</organism>
<dbReference type="InterPro" id="IPR006439">
    <property type="entry name" value="HAD-SF_hydro_IA"/>
</dbReference>
<comment type="caution">
    <text evidence="3">The sequence shown here is derived from an EMBL/GenBank/DDBJ whole genome shotgun (WGS) entry which is preliminary data.</text>
</comment>
<dbReference type="Gene3D" id="3.40.50.1000">
    <property type="entry name" value="HAD superfamily/HAD-like"/>
    <property type="match status" value="1"/>
</dbReference>
<evidence type="ECO:0000256" key="2">
    <source>
        <dbReference type="ARBA" id="ARBA00022801"/>
    </source>
</evidence>
<keyword evidence="4" id="KW-1185">Reference proteome</keyword>
<dbReference type="InterPro" id="IPR023214">
    <property type="entry name" value="HAD_sf"/>
</dbReference>
<reference evidence="3 4" key="1">
    <citation type="submission" date="2019-07" db="EMBL/GenBank/DDBJ databases">
        <title>Quadrisphaera sp. strain DD2A genome sequencing and assembly.</title>
        <authorList>
            <person name="Kim I."/>
        </authorList>
    </citation>
    <scope>NUCLEOTIDE SEQUENCE [LARGE SCALE GENOMIC DNA]</scope>
    <source>
        <strain evidence="3 4">DD2A</strain>
    </source>
</reference>
<protein>
    <submittedName>
        <fullName evidence="3">Haloacid dehalogenase type II</fullName>
    </submittedName>
</protein>
<dbReference type="PANTHER" id="PTHR43316">
    <property type="entry name" value="HYDROLASE, HALOACID DELAHOGENASE-RELATED"/>
    <property type="match status" value="1"/>
</dbReference>
<evidence type="ECO:0000313" key="4">
    <source>
        <dbReference type="Proteomes" id="UP000321234"/>
    </source>
</evidence>
<evidence type="ECO:0000313" key="3">
    <source>
        <dbReference type="EMBL" id="TXR56218.1"/>
    </source>
</evidence>
<dbReference type="SFLD" id="SFLDG01129">
    <property type="entry name" value="C1.5:_HAD__Beta-PGM__Phosphata"/>
    <property type="match status" value="1"/>
</dbReference>
<dbReference type="Pfam" id="PF00702">
    <property type="entry name" value="Hydrolase"/>
    <property type="match status" value="1"/>
</dbReference>
<dbReference type="SFLD" id="SFLDS00003">
    <property type="entry name" value="Haloacid_Dehalogenase"/>
    <property type="match status" value="1"/>
</dbReference>
<accession>A0A5C8ZGB9</accession>
<dbReference type="AlphaFoldDB" id="A0A5C8ZGB9"/>
<dbReference type="Proteomes" id="UP000321234">
    <property type="component" value="Unassembled WGS sequence"/>
</dbReference>
<name>A0A5C8ZGB9_9ACTN</name>
<dbReference type="EMBL" id="VKAC01000006">
    <property type="protein sequence ID" value="TXR56218.1"/>
    <property type="molecule type" value="Genomic_DNA"/>
</dbReference>
<dbReference type="Gene3D" id="1.10.150.240">
    <property type="entry name" value="Putative phosphatase, domain 2"/>
    <property type="match status" value="1"/>
</dbReference>
<dbReference type="InterPro" id="IPR023198">
    <property type="entry name" value="PGP-like_dom2"/>
</dbReference>
<dbReference type="InterPro" id="IPR006328">
    <property type="entry name" value="2-HAD"/>
</dbReference>
<comment type="similarity">
    <text evidence="1">Belongs to the HAD-like hydrolase superfamily. S-2-haloalkanoic acid dehalogenase family.</text>
</comment>
<dbReference type="PRINTS" id="PR00413">
    <property type="entry name" value="HADHALOGNASE"/>
</dbReference>
<keyword evidence="2" id="KW-0378">Hydrolase</keyword>
<dbReference type="OrthoDB" id="3774052at2"/>
<dbReference type="InterPro" id="IPR036412">
    <property type="entry name" value="HAD-like_sf"/>
</dbReference>